<dbReference type="InterPro" id="IPR003439">
    <property type="entry name" value="ABC_transporter-like_ATP-bd"/>
</dbReference>
<proteinExistence type="predicted"/>
<dbReference type="GO" id="GO:0016887">
    <property type="term" value="F:ATP hydrolysis activity"/>
    <property type="evidence" value="ECO:0007669"/>
    <property type="project" value="InterPro"/>
</dbReference>
<organism evidence="15">
    <name type="scientific">Knufia peltigerae</name>
    <dbReference type="NCBI Taxonomy" id="1002370"/>
    <lineage>
        <taxon>Eukaryota</taxon>
        <taxon>Fungi</taxon>
        <taxon>Dikarya</taxon>
        <taxon>Ascomycota</taxon>
        <taxon>Pezizomycotina</taxon>
        <taxon>Eurotiomycetes</taxon>
        <taxon>Chaetothyriomycetidae</taxon>
        <taxon>Chaetothyriales</taxon>
        <taxon>Trichomeriaceae</taxon>
        <taxon>Knufia</taxon>
    </lineage>
</organism>
<keyword evidence="9" id="KW-0067">ATP-binding</keyword>
<dbReference type="Pfam" id="PF00005">
    <property type="entry name" value="ABC_tran"/>
    <property type="match status" value="1"/>
</dbReference>
<evidence type="ECO:0000256" key="6">
    <source>
        <dbReference type="ARBA" id="ARBA00022723"/>
    </source>
</evidence>
<dbReference type="FunFam" id="3.40.190.10:FF:000035">
    <property type="entry name" value="Molybdate ABC transporter substrate-binding protein"/>
    <property type="match status" value="1"/>
</dbReference>
<dbReference type="GO" id="GO:0005524">
    <property type="term" value="F:ATP binding"/>
    <property type="evidence" value="ECO:0007669"/>
    <property type="project" value="UniProtKB-KW"/>
</dbReference>
<dbReference type="PROSITE" id="PS50928">
    <property type="entry name" value="ABC_TM1"/>
    <property type="match status" value="1"/>
</dbReference>
<evidence type="ECO:0000256" key="4">
    <source>
        <dbReference type="ARBA" id="ARBA00022505"/>
    </source>
</evidence>
<comment type="caution">
    <text evidence="15">The sequence shown here is derived from an EMBL/GenBank/DDBJ whole genome shotgun (WGS) entry which is preliminary data.</text>
</comment>
<evidence type="ECO:0000256" key="11">
    <source>
        <dbReference type="ARBA" id="ARBA00023136"/>
    </source>
</evidence>
<dbReference type="Gene3D" id="3.40.50.300">
    <property type="entry name" value="P-loop containing nucleotide triphosphate hydrolases"/>
    <property type="match status" value="1"/>
</dbReference>
<evidence type="ECO:0000256" key="3">
    <source>
        <dbReference type="ARBA" id="ARBA00022475"/>
    </source>
</evidence>
<accession>A0AA38XHY3</accession>
<evidence type="ECO:0000256" key="7">
    <source>
        <dbReference type="ARBA" id="ARBA00022729"/>
    </source>
</evidence>
<dbReference type="InterPro" id="IPR035906">
    <property type="entry name" value="MetI-like_sf"/>
</dbReference>
<evidence type="ECO:0000256" key="10">
    <source>
        <dbReference type="ARBA" id="ARBA00022989"/>
    </source>
</evidence>
<dbReference type="Pfam" id="PF13531">
    <property type="entry name" value="SBP_bac_11"/>
    <property type="match status" value="1"/>
</dbReference>
<dbReference type="Pfam" id="PF00528">
    <property type="entry name" value="BPD_transp_1"/>
    <property type="match status" value="1"/>
</dbReference>
<dbReference type="GO" id="GO:0015098">
    <property type="term" value="F:molybdate ion transmembrane transporter activity"/>
    <property type="evidence" value="ECO:0007669"/>
    <property type="project" value="InterPro"/>
</dbReference>
<evidence type="ECO:0000256" key="5">
    <source>
        <dbReference type="ARBA" id="ARBA00022692"/>
    </source>
</evidence>
<keyword evidence="7" id="KW-0732">Signal</keyword>
<keyword evidence="8" id="KW-0547">Nucleotide-binding</keyword>
<dbReference type="Gene3D" id="1.10.3720.10">
    <property type="entry name" value="MetI-like"/>
    <property type="match status" value="1"/>
</dbReference>
<sequence length="642" mass="68635">MVFLGLLITLPAWAGNLTVSAASSLTESFRELGAAYEKANPGSKVDFNFAASGVLLQQIARGAPVDVFASADETTMDQAAQQKLLAAGTRAVFAVNALWVVVPPQAKAPPRALADLAGAGVQRIALGNPDSVPVGRYAQGALQAAKLWPAVQGKVISTQNVRQSLDYVARGEVDAGFVYATDAQAMPDRVRRAFDVPVAGRIAYPLAVVQASTQPVEAKRFAAFVAGWATAINLVAGVALGALLARRRFPGRELLDSILTLPMVLPPTVLGYYLLVLIGRNGPIGAWLQSWFGVNLVFTWQAAVIAAAVASLPLVFKPARAAFEEVDGQLEQAARTLGVSEAAVFFRITLPLAWRGILAGLLLAFARAMGEFGATLMVAGSIPGRTQTLSIAIYEAVQAGQDGKANALVILTSVVCIVILLLAARLVQRRLQASGQTFELDVALQCTQRQVVLFGPSGAGKSLTLKAVAGLLRPEHGHVRLHGQALFDAGAGIDLPPQRRRLGYVFQDYALFPHLSVRQNVAFGLQRGWLNPQRSTRVDAVEQWLQAFRIEHVADLLPSQVSGGQRQRTALARALVTRPQALLLDEPFAALDHDLRQHLRQELETVLDETGIPLLLISHDPQDVAVFGQQVARVVDGRIVGD</sequence>
<feature type="domain" description="ABC transmembrane type-1" evidence="14">
    <location>
        <begin position="219"/>
        <end position="423"/>
    </location>
</feature>
<evidence type="ECO:0000256" key="12">
    <source>
        <dbReference type="SAM" id="Phobius"/>
    </source>
</evidence>
<protein>
    <recommendedName>
        <fullName evidence="16">Molybdate ABC transporter permease subunit</fullName>
    </recommendedName>
</protein>
<dbReference type="CDD" id="cd06261">
    <property type="entry name" value="TM_PBP2"/>
    <property type="match status" value="1"/>
</dbReference>
<keyword evidence="4" id="KW-0500">Molybdenum</keyword>
<dbReference type="InterPro" id="IPR000515">
    <property type="entry name" value="MetI-like"/>
</dbReference>
<evidence type="ECO:0000256" key="2">
    <source>
        <dbReference type="ARBA" id="ARBA00022448"/>
    </source>
</evidence>
<dbReference type="NCBIfam" id="TIGR02141">
    <property type="entry name" value="modB_ABC"/>
    <property type="match status" value="1"/>
</dbReference>
<dbReference type="SMART" id="SM00382">
    <property type="entry name" value="AAA"/>
    <property type="match status" value="1"/>
</dbReference>
<keyword evidence="3" id="KW-1003">Cell membrane</keyword>
<dbReference type="InterPro" id="IPR027417">
    <property type="entry name" value="P-loop_NTPase"/>
</dbReference>
<feature type="transmembrane region" description="Helical" evidence="12">
    <location>
        <begin position="257"/>
        <end position="278"/>
    </location>
</feature>
<keyword evidence="11 12" id="KW-0472">Membrane</keyword>
<reference evidence="15" key="1">
    <citation type="submission" date="2022-10" db="EMBL/GenBank/DDBJ databases">
        <title>Culturing micro-colonial fungi from biological soil crusts in the Mojave desert and describing Neophaeococcomyces mojavensis, and introducing the new genera and species Taxawa tesnikishii.</title>
        <authorList>
            <person name="Kurbessoian T."/>
            <person name="Stajich J.E."/>
        </authorList>
    </citation>
    <scope>NUCLEOTIDE SEQUENCE</scope>
    <source>
        <strain evidence="15">TK_35</strain>
    </source>
</reference>
<dbReference type="SUPFAM" id="SSF52540">
    <property type="entry name" value="P-loop containing nucleoside triphosphate hydrolases"/>
    <property type="match status" value="1"/>
</dbReference>
<feature type="transmembrane region" description="Helical" evidence="12">
    <location>
        <begin position="407"/>
        <end position="427"/>
    </location>
</feature>
<evidence type="ECO:0008006" key="16">
    <source>
        <dbReference type="Google" id="ProtNLM"/>
    </source>
</evidence>
<keyword evidence="10 12" id="KW-1133">Transmembrane helix</keyword>
<keyword evidence="2" id="KW-0813">Transport</keyword>
<feature type="transmembrane region" description="Helical" evidence="12">
    <location>
        <begin position="221"/>
        <end position="245"/>
    </location>
</feature>
<dbReference type="GO" id="GO:0005886">
    <property type="term" value="C:plasma membrane"/>
    <property type="evidence" value="ECO:0007669"/>
    <property type="project" value="UniProtKB-SubCell"/>
</dbReference>
<evidence type="ECO:0000256" key="1">
    <source>
        <dbReference type="ARBA" id="ARBA00004651"/>
    </source>
</evidence>
<dbReference type="SUPFAM" id="SSF53850">
    <property type="entry name" value="Periplasmic binding protein-like II"/>
    <property type="match status" value="1"/>
</dbReference>
<dbReference type="PANTHER" id="PTHR30183">
    <property type="entry name" value="MOLYBDENUM TRANSPORT SYSTEM PERMEASE PROTEIN MODB"/>
    <property type="match status" value="1"/>
</dbReference>
<dbReference type="SUPFAM" id="SSF161098">
    <property type="entry name" value="MetI-like"/>
    <property type="match status" value="1"/>
</dbReference>
<dbReference type="InterPro" id="IPR003593">
    <property type="entry name" value="AAA+_ATPase"/>
</dbReference>
<evidence type="ECO:0000256" key="9">
    <source>
        <dbReference type="ARBA" id="ARBA00022840"/>
    </source>
</evidence>
<dbReference type="GO" id="GO:0046872">
    <property type="term" value="F:metal ion binding"/>
    <property type="evidence" value="ECO:0007669"/>
    <property type="project" value="UniProtKB-KW"/>
</dbReference>
<evidence type="ECO:0000313" key="15">
    <source>
        <dbReference type="EMBL" id="KAJ9613809.1"/>
    </source>
</evidence>
<feature type="domain" description="ABC transporter" evidence="13">
    <location>
        <begin position="422"/>
        <end position="640"/>
    </location>
</feature>
<dbReference type="AlphaFoldDB" id="A0AA38XHY3"/>
<dbReference type="EMBL" id="JAPDRN010000192">
    <property type="protein sequence ID" value="KAJ9613809.1"/>
    <property type="molecule type" value="Genomic_DNA"/>
</dbReference>
<dbReference type="NCBIfam" id="TIGR01256">
    <property type="entry name" value="modA"/>
    <property type="match status" value="1"/>
</dbReference>
<dbReference type="PANTHER" id="PTHR30183:SF3">
    <property type="entry name" value="MOLYBDENUM TRANSPORT SYSTEM PERMEASE PROTEIN MODB"/>
    <property type="match status" value="1"/>
</dbReference>
<dbReference type="InterPro" id="IPR011867">
    <property type="entry name" value="ModB_ABC"/>
</dbReference>
<feature type="transmembrane region" description="Helical" evidence="12">
    <location>
        <begin position="298"/>
        <end position="316"/>
    </location>
</feature>
<comment type="subcellular location">
    <subcellularLocation>
        <location evidence="1">Cell membrane</location>
        <topology evidence="1">Multi-pass membrane protein</topology>
    </subcellularLocation>
</comment>
<keyword evidence="6" id="KW-0479">Metal-binding</keyword>
<dbReference type="InterPro" id="IPR005950">
    <property type="entry name" value="ModA"/>
</dbReference>
<dbReference type="Gene3D" id="3.40.190.10">
    <property type="entry name" value="Periplasmic binding protein-like II"/>
    <property type="match status" value="2"/>
</dbReference>
<evidence type="ECO:0000259" key="13">
    <source>
        <dbReference type="PROSITE" id="PS50893"/>
    </source>
</evidence>
<dbReference type="PROSITE" id="PS50893">
    <property type="entry name" value="ABC_TRANSPORTER_2"/>
    <property type="match status" value="1"/>
</dbReference>
<gene>
    <name evidence="15" type="ORF">H2204_014627</name>
</gene>
<feature type="transmembrane region" description="Helical" evidence="12">
    <location>
        <begin position="344"/>
        <end position="366"/>
    </location>
</feature>
<evidence type="ECO:0000259" key="14">
    <source>
        <dbReference type="PROSITE" id="PS50928"/>
    </source>
</evidence>
<keyword evidence="5 12" id="KW-0812">Transmembrane</keyword>
<evidence type="ECO:0000256" key="8">
    <source>
        <dbReference type="ARBA" id="ARBA00022741"/>
    </source>
</evidence>
<name>A0AA38XHY3_9EURO</name>